<feature type="domain" description="Leucine-binding protein" evidence="5">
    <location>
        <begin position="56"/>
        <end position="372"/>
    </location>
</feature>
<dbReference type="SUPFAM" id="SSF53822">
    <property type="entry name" value="Periplasmic binding protein-like I"/>
    <property type="match status" value="1"/>
</dbReference>
<evidence type="ECO:0000313" key="7">
    <source>
        <dbReference type="Proteomes" id="UP000216354"/>
    </source>
</evidence>
<feature type="compositionally biased region" description="Basic and acidic residues" evidence="3">
    <location>
        <begin position="402"/>
        <end position="416"/>
    </location>
</feature>
<dbReference type="Pfam" id="PF13458">
    <property type="entry name" value="Peripla_BP_6"/>
    <property type="match status" value="1"/>
</dbReference>
<reference evidence="6 7" key="1">
    <citation type="submission" date="2017-05" db="EMBL/GenBank/DDBJ databases">
        <title>Complete and WGS of Bordetella genogroups.</title>
        <authorList>
            <person name="Spilker T."/>
            <person name="Lipuma J."/>
        </authorList>
    </citation>
    <scope>NUCLEOTIDE SEQUENCE [LARGE SCALE GENOMIC DNA]</scope>
    <source>
        <strain evidence="6 7">AU9795</strain>
    </source>
</reference>
<dbReference type="InterPro" id="IPR028081">
    <property type="entry name" value="Leu-bd"/>
</dbReference>
<dbReference type="Proteomes" id="UP000216354">
    <property type="component" value="Unassembled WGS sequence"/>
</dbReference>
<protein>
    <recommendedName>
        <fullName evidence="5">Leucine-binding protein domain-containing protein</fullName>
    </recommendedName>
</protein>
<gene>
    <name evidence="6" type="ORF">CAL27_22230</name>
</gene>
<dbReference type="EMBL" id="NEVR01000005">
    <property type="protein sequence ID" value="OZI58094.1"/>
    <property type="molecule type" value="Genomic_DNA"/>
</dbReference>
<accession>A0ABX4EV35</accession>
<feature type="compositionally biased region" description="Low complexity" evidence="3">
    <location>
        <begin position="446"/>
        <end position="480"/>
    </location>
</feature>
<feature type="region of interest" description="Disordered" evidence="3">
    <location>
        <begin position="397"/>
        <end position="499"/>
    </location>
</feature>
<name>A0ABX4EV35_9BORD</name>
<evidence type="ECO:0000313" key="6">
    <source>
        <dbReference type="EMBL" id="OZI58094.1"/>
    </source>
</evidence>
<feature type="signal peptide" evidence="4">
    <location>
        <begin position="1"/>
        <end position="21"/>
    </location>
</feature>
<proteinExistence type="inferred from homology"/>
<evidence type="ECO:0000256" key="1">
    <source>
        <dbReference type="ARBA" id="ARBA00010062"/>
    </source>
</evidence>
<dbReference type="RefSeq" id="WP_094832815.1">
    <property type="nucleotide sequence ID" value="NZ_NEVR01000005.1"/>
</dbReference>
<comment type="caution">
    <text evidence="6">The sequence shown here is derived from an EMBL/GenBank/DDBJ whole genome shotgun (WGS) entry which is preliminary data.</text>
</comment>
<sequence>MPPRATAVLLATLILAAPAWSASVSSAPPAPMPVPAGAKSAPIRIGDIIGDKRDPTQAAYRKGWQLALEQLNAEGGVLGRKLQVLTREDGGKPETAAKLAEELTQREKVVALMGGASETTASAISGYAGERMVFFLATMAVGESLTWSRNNRYTYRLPASVRMRTAAVAPKALGLRKPRWAVVHADDEGGRERAATFQSMMRAFQARIEFVAVQPLPAGARALDEAVLKLADAHPDALLLDLDGAALHRFVQAGQARQLFDGRAVVALDAADPETRQALGAELPAGWLVTGYPLDLLPQPASQRFVSAYRQRFDETPGAAALLGYSALQSLATGLRLAQEADGAMLADAFSGMKVDTPIGTFAYRPLDHQSTIGVYTGWYAGGAAVPAVITINYQEGGRLQPPDHDVRRLRGESRARPKPAAAEAAKEAQPKGEDGAGAATPPSAGKPDAPAAQDPAATKAQPAAPNPAPANGSAGKAPAWTPATSPALQDWPQVAAPR</sequence>
<evidence type="ECO:0000256" key="3">
    <source>
        <dbReference type="SAM" id="MobiDB-lite"/>
    </source>
</evidence>
<comment type="similarity">
    <text evidence="1">Belongs to the leucine-binding protein family.</text>
</comment>
<evidence type="ECO:0000259" key="5">
    <source>
        <dbReference type="Pfam" id="PF13458"/>
    </source>
</evidence>
<keyword evidence="7" id="KW-1185">Reference proteome</keyword>
<dbReference type="Gene3D" id="3.40.50.2300">
    <property type="match status" value="2"/>
</dbReference>
<evidence type="ECO:0000256" key="2">
    <source>
        <dbReference type="ARBA" id="ARBA00022729"/>
    </source>
</evidence>
<dbReference type="PANTHER" id="PTHR30483:SF37">
    <property type="entry name" value="ABC TRANSPORTER SUBSTRATE-BINDING PROTEIN"/>
    <property type="match status" value="1"/>
</dbReference>
<dbReference type="InterPro" id="IPR028082">
    <property type="entry name" value="Peripla_BP_I"/>
</dbReference>
<organism evidence="6 7">
    <name type="scientific">Bordetella genomosp. 1</name>
    <dbReference type="NCBI Taxonomy" id="1395607"/>
    <lineage>
        <taxon>Bacteria</taxon>
        <taxon>Pseudomonadati</taxon>
        <taxon>Pseudomonadota</taxon>
        <taxon>Betaproteobacteria</taxon>
        <taxon>Burkholderiales</taxon>
        <taxon>Alcaligenaceae</taxon>
        <taxon>Bordetella</taxon>
    </lineage>
</organism>
<dbReference type="InterPro" id="IPR051010">
    <property type="entry name" value="BCAA_transport"/>
</dbReference>
<feature type="compositionally biased region" description="Basic and acidic residues" evidence="3">
    <location>
        <begin position="425"/>
        <end position="435"/>
    </location>
</feature>
<keyword evidence="2 4" id="KW-0732">Signal</keyword>
<feature type="chain" id="PRO_5046601094" description="Leucine-binding protein domain-containing protein" evidence="4">
    <location>
        <begin position="22"/>
        <end position="499"/>
    </location>
</feature>
<evidence type="ECO:0000256" key="4">
    <source>
        <dbReference type="SAM" id="SignalP"/>
    </source>
</evidence>
<dbReference type="PANTHER" id="PTHR30483">
    <property type="entry name" value="LEUCINE-SPECIFIC-BINDING PROTEIN"/>
    <property type="match status" value="1"/>
</dbReference>